<evidence type="ECO:0000256" key="7">
    <source>
        <dbReference type="ARBA" id="ARBA00022729"/>
    </source>
</evidence>
<evidence type="ECO:0000256" key="14">
    <source>
        <dbReference type="ARBA" id="ARBA00023180"/>
    </source>
</evidence>
<evidence type="ECO:0000256" key="11">
    <source>
        <dbReference type="ARBA" id="ARBA00022949"/>
    </source>
</evidence>
<evidence type="ECO:0000313" key="19">
    <source>
        <dbReference type="Proteomes" id="UP000189705"/>
    </source>
</evidence>
<dbReference type="FunFam" id="2.60.40.60:FF:000068">
    <property type="entry name" value="Desmoglein 1"/>
    <property type="match status" value="1"/>
</dbReference>
<evidence type="ECO:0000256" key="12">
    <source>
        <dbReference type="ARBA" id="ARBA00022989"/>
    </source>
</evidence>
<keyword evidence="4" id="KW-0165">Cleavage on pair of basic residues</keyword>
<comment type="subcellular location">
    <subcellularLocation>
        <location evidence="2">Cell junction</location>
        <location evidence="2">Desmosome</location>
    </subcellularLocation>
    <subcellularLocation>
        <location evidence="1">Cell membrane</location>
        <topology evidence="1">Single-pass type I membrane protein</topology>
    </subcellularLocation>
</comment>
<dbReference type="GO" id="GO:0005886">
    <property type="term" value="C:plasma membrane"/>
    <property type="evidence" value="ECO:0007669"/>
    <property type="project" value="UniProtKB-SubCell"/>
</dbReference>
<dbReference type="PROSITE" id="PS50268">
    <property type="entry name" value="CADHERIN_2"/>
    <property type="match status" value="4"/>
</dbReference>
<evidence type="ECO:0000256" key="9">
    <source>
        <dbReference type="ARBA" id="ARBA00022837"/>
    </source>
</evidence>
<dbReference type="AlphaFoldDB" id="A0A3Q0HHR7"/>
<dbReference type="FunFam" id="2.60.40.60:FF:000011">
    <property type="entry name" value="Cadherin 1"/>
    <property type="match status" value="1"/>
</dbReference>
<feature type="region of interest" description="Disordered" evidence="16">
    <location>
        <begin position="937"/>
        <end position="959"/>
    </location>
</feature>
<dbReference type="RefSeq" id="XP_025070070.1">
    <property type="nucleotide sequence ID" value="XM_025214285.1"/>
</dbReference>
<feature type="domain" description="Cadherin" evidence="18">
    <location>
        <begin position="397"/>
        <end position="505"/>
    </location>
</feature>
<dbReference type="InParanoid" id="A0A3Q0HHR7"/>
<keyword evidence="9 15" id="KW-0106">Calcium</keyword>
<dbReference type="InterPro" id="IPR009122">
    <property type="entry name" value="Desmosomal_cadherin"/>
</dbReference>
<dbReference type="Proteomes" id="UP000189705">
    <property type="component" value="Unplaced"/>
</dbReference>
<dbReference type="SMART" id="SM00112">
    <property type="entry name" value="CA"/>
    <property type="match status" value="4"/>
</dbReference>
<dbReference type="FunFam" id="2.60.40.60:FF:000031">
    <property type="entry name" value="Cadherin 3"/>
    <property type="match status" value="1"/>
</dbReference>
<keyword evidence="3" id="KW-1003">Cell membrane</keyword>
<dbReference type="SUPFAM" id="SSF49313">
    <property type="entry name" value="Cadherin-like"/>
    <property type="match status" value="5"/>
</dbReference>
<feature type="domain" description="Cadherin" evidence="18">
    <location>
        <begin position="91"/>
        <end position="172"/>
    </location>
</feature>
<dbReference type="PANTHER" id="PTHR24025:SF1">
    <property type="entry name" value="DESMOGLEIN-2"/>
    <property type="match status" value="1"/>
</dbReference>
<dbReference type="FunFam" id="2.60.40.60:FF:000083">
    <property type="entry name" value="Desmoglein 1"/>
    <property type="match status" value="1"/>
</dbReference>
<dbReference type="STRING" id="38654.A0A3Q0HHR7"/>
<name>A0A3Q0HHR7_ALLSI</name>
<evidence type="ECO:0000256" key="17">
    <source>
        <dbReference type="SAM" id="Phobius"/>
    </source>
</evidence>
<dbReference type="InterPro" id="IPR015919">
    <property type="entry name" value="Cadherin-like_sf"/>
</dbReference>
<evidence type="ECO:0000256" key="10">
    <source>
        <dbReference type="ARBA" id="ARBA00022889"/>
    </source>
</evidence>
<dbReference type="Pfam" id="PF00028">
    <property type="entry name" value="Cadherin"/>
    <property type="match status" value="4"/>
</dbReference>
<dbReference type="Gene3D" id="4.10.900.10">
    <property type="entry name" value="TCF3-CBD (Catenin binding domain)"/>
    <property type="match status" value="1"/>
</dbReference>
<evidence type="ECO:0000256" key="16">
    <source>
        <dbReference type="SAM" id="MobiDB-lite"/>
    </source>
</evidence>
<gene>
    <name evidence="20" type="primary">LOC102368169</name>
</gene>
<dbReference type="InterPro" id="IPR002126">
    <property type="entry name" value="Cadherin-like_dom"/>
</dbReference>
<feature type="compositionally biased region" description="Polar residues" evidence="16">
    <location>
        <begin position="1132"/>
        <end position="1159"/>
    </location>
</feature>
<feature type="region of interest" description="Disordered" evidence="16">
    <location>
        <begin position="1131"/>
        <end position="1159"/>
    </location>
</feature>
<keyword evidence="8" id="KW-0677">Repeat</keyword>
<dbReference type="GO" id="GO:0030057">
    <property type="term" value="C:desmosome"/>
    <property type="evidence" value="ECO:0007669"/>
    <property type="project" value="UniProtKB-SubCell"/>
</dbReference>
<dbReference type="GeneID" id="102368169"/>
<accession>A0A3Q0HHR7</accession>
<keyword evidence="19" id="KW-1185">Reference proteome</keyword>
<dbReference type="InterPro" id="IPR027397">
    <property type="entry name" value="Catenin-bd_sf"/>
</dbReference>
<organism evidence="19 20">
    <name type="scientific">Alligator sinensis</name>
    <name type="common">Chinese alligator</name>
    <dbReference type="NCBI Taxonomy" id="38654"/>
    <lineage>
        <taxon>Eukaryota</taxon>
        <taxon>Metazoa</taxon>
        <taxon>Chordata</taxon>
        <taxon>Craniata</taxon>
        <taxon>Vertebrata</taxon>
        <taxon>Euteleostomi</taxon>
        <taxon>Archelosauria</taxon>
        <taxon>Archosauria</taxon>
        <taxon>Crocodylia</taxon>
        <taxon>Alligatoridae</taxon>
        <taxon>Alligatorinae</taxon>
        <taxon>Alligator</taxon>
    </lineage>
</organism>
<dbReference type="PROSITE" id="PS00232">
    <property type="entry name" value="CADHERIN_1"/>
    <property type="match status" value="3"/>
</dbReference>
<evidence type="ECO:0000256" key="15">
    <source>
        <dbReference type="PROSITE-ProRule" id="PRU00043"/>
    </source>
</evidence>
<dbReference type="InterPro" id="IPR020894">
    <property type="entry name" value="Cadherin_CS"/>
</dbReference>
<evidence type="ECO:0000256" key="2">
    <source>
        <dbReference type="ARBA" id="ARBA00004568"/>
    </source>
</evidence>
<keyword evidence="7" id="KW-0732">Signal</keyword>
<dbReference type="GO" id="GO:0007156">
    <property type="term" value="P:homophilic cell adhesion via plasma membrane adhesion molecules"/>
    <property type="evidence" value="ECO:0007669"/>
    <property type="project" value="InterPro"/>
</dbReference>
<evidence type="ECO:0000256" key="8">
    <source>
        <dbReference type="ARBA" id="ARBA00022737"/>
    </source>
</evidence>
<keyword evidence="10" id="KW-0130">Cell adhesion</keyword>
<evidence type="ECO:0000256" key="4">
    <source>
        <dbReference type="ARBA" id="ARBA00022685"/>
    </source>
</evidence>
<evidence type="ECO:0000256" key="6">
    <source>
        <dbReference type="ARBA" id="ARBA00022723"/>
    </source>
</evidence>
<evidence type="ECO:0000256" key="5">
    <source>
        <dbReference type="ARBA" id="ARBA00022692"/>
    </source>
</evidence>
<proteinExistence type="predicted"/>
<keyword evidence="12 17" id="KW-1133">Transmembrane helix</keyword>
<evidence type="ECO:0000259" key="18">
    <source>
        <dbReference type="PROSITE" id="PS50268"/>
    </source>
</evidence>
<dbReference type="PRINTS" id="PR01819">
    <property type="entry name" value="DESMOGLEIN"/>
</dbReference>
<keyword evidence="5 17" id="KW-0812">Transmembrane</keyword>
<keyword evidence="14" id="KW-0325">Glycoprotein</keyword>
<dbReference type="Gene3D" id="2.60.40.60">
    <property type="entry name" value="Cadherins"/>
    <property type="match status" value="5"/>
</dbReference>
<evidence type="ECO:0000256" key="1">
    <source>
        <dbReference type="ARBA" id="ARBA00004251"/>
    </source>
</evidence>
<keyword evidence="13 17" id="KW-0472">Membrane</keyword>
<sequence length="1159" mass="125869">MHNVTQVVLALLKNVKGSSYCQHSGFDPFEICFSIGNALYFEVLKEGGKNDQPSNQFSLIRQKREWIVPPAVIQEGVDNSKRNPIARIRSDFEDSSIITYKISGPGVTEPPYGLFVINKRTGELNITGIVDREQTPMFWLKGQAFDESGHELENALDLRIKVLDINDNFPVFSQEIFVGSVEELSEVGTLVMKINATDADDPTTPNAKIAFKIVQDASQPLPFHINKATGEVTAWLSLDREEKSSYHLTVEAKDRDGAGNAQQCTAQIKIVDVNDNLPVLEKEVYEGSVEENTANMEVMRIKVFDRDEEFSDNWLANFTITSGNEGGYFHIETDTQTNEGIVMLIKEINYEELQNVKMSIVVTNKAEFHKSIKNSYKAKSIPINIKVKNVPEGPVFKPNTLTIEANETMSINQIIATYRAYDEDTGKIAQHIKYAKSNDIYNWFNVNSATAEITLIKVPDYELLSTVNGTYVVTVLAITDGFVKKTATGTIVLQVKDDNDNCPTIVNPEQTVCSNIKFINVTAVDRDAYPNSSPFTFSVIDEPEGMVNKWVIGSINETSIQLVPQNLKPGKSEVQLLVQDHQGFSCPEKQILKLSVCTCVEGGSCRDALIGSSVVLGPGAIALIILALLLLLLVPLLLLLCHGRAGPKGFTAIPDSSEEMLRKWNSEGAAPEDKAVLNLVAPIATNGTALNMGSGAGAAMSAGAAAAGGGSSTSNMREHYSGVNMGDGKWEEQRHLLSAAGYGAMAAGGTGIMAARGAEAMAAGRTMKMASGESMPMRAGEFMATGAGGTLNEEFLREYFNDKACSFAEEDEVQPAKDCLLLYSQEEAGSSHGSIGCCSFIESDLDDHFLDDLGDKFKILADICMGSIQHTPQVVQDRKSSPAVNASGLRLNDALPHLLDQQKAFSSEQTYASGGSFQLHDPVPRVSGLGSEAFSQKTVTETSYESRPGPQYITPVPNPVANRNVRVTETSYAAGPTVQPTTVMLDHPFDESVVVTERVLAPASHMQGMIEVPNLPHENNIVVTERLIKSDGTMPGVLQVQDFPDSQYVVVRERERLLVPSSELKGSLSIPSFSEGQNVVVSERVLAPSSGLQASYTMPIEVSGIQSAVSGVGSQEHVLISDHLLNHRGLNSEGTFPSSSPLSKTSKVTKYSTVQYTRS</sequence>
<evidence type="ECO:0000256" key="13">
    <source>
        <dbReference type="ARBA" id="ARBA00023136"/>
    </source>
</evidence>
<feature type="transmembrane region" description="Helical" evidence="17">
    <location>
        <begin position="615"/>
        <end position="640"/>
    </location>
</feature>
<dbReference type="GO" id="GO:0005509">
    <property type="term" value="F:calcium ion binding"/>
    <property type="evidence" value="ECO:0007669"/>
    <property type="project" value="UniProtKB-UniRule"/>
</dbReference>
<dbReference type="CDD" id="cd11304">
    <property type="entry name" value="Cadherin_repeat"/>
    <property type="match status" value="3"/>
</dbReference>
<dbReference type="PRINTS" id="PR01818">
    <property type="entry name" value="DESMOCADHERN"/>
</dbReference>
<keyword evidence="6" id="KW-0479">Metal-binding</keyword>
<dbReference type="InterPro" id="IPR050971">
    <property type="entry name" value="Cadherin-domain_protein"/>
</dbReference>
<dbReference type="FunFam" id="2.60.40.60:FF:000074">
    <property type="entry name" value="Desmoglein 4"/>
    <property type="match status" value="1"/>
</dbReference>
<feature type="domain" description="Cadherin" evidence="18">
    <location>
        <begin position="173"/>
        <end position="280"/>
    </location>
</feature>
<dbReference type="KEGG" id="asn:102368169"/>
<evidence type="ECO:0000313" key="20">
    <source>
        <dbReference type="RefSeq" id="XP_025070070.1"/>
    </source>
</evidence>
<dbReference type="PRINTS" id="PR00205">
    <property type="entry name" value="CADHERIN"/>
</dbReference>
<protein>
    <submittedName>
        <fullName evidence="20">Desmoglein-2</fullName>
    </submittedName>
</protein>
<keyword evidence="11" id="KW-0965">Cell junction</keyword>
<evidence type="ECO:0000256" key="3">
    <source>
        <dbReference type="ARBA" id="ARBA00022475"/>
    </source>
</evidence>
<dbReference type="FunFam" id="4.10.900.10:FF:000003">
    <property type="entry name" value="Desmoglein 1"/>
    <property type="match status" value="1"/>
</dbReference>
<reference evidence="20" key="1">
    <citation type="submission" date="2025-08" db="UniProtKB">
        <authorList>
            <consortium name="RefSeq"/>
        </authorList>
    </citation>
    <scope>IDENTIFICATION</scope>
</reference>
<dbReference type="PANTHER" id="PTHR24025">
    <property type="entry name" value="DESMOGLEIN FAMILY MEMBER"/>
    <property type="match status" value="1"/>
</dbReference>
<feature type="domain" description="Cadherin" evidence="18">
    <location>
        <begin position="281"/>
        <end position="396"/>
    </location>
</feature>